<evidence type="ECO:0000313" key="2">
    <source>
        <dbReference type="Proteomes" id="UP000290602"/>
    </source>
</evidence>
<dbReference type="Gene3D" id="3.10.450.40">
    <property type="match status" value="1"/>
</dbReference>
<name>A0A4Q0VIS8_9LACO</name>
<evidence type="ECO:0008006" key="3">
    <source>
        <dbReference type="Google" id="ProtNLM"/>
    </source>
</evidence>
<reference evidence="1 2" key="1">
    <citation type="submission" date="2018-08" db="EMBL/GenBank/DDBJ databases">
        <title>Lactobacillus suantsai sp. nov., isolated from traditional fermented suan-tsai in Taiwan.</title>
        <authorList>
            <person name="Huang C.-H."/>
        </authorList>
    </citation>
    <scope>NUCLEOTIDE SEQUENCE [LARGE SCALE GENOMIC DNA]</scope>
    <source>
        <strain evidence="1 2">BCRC 12945</strain>
    </source>
</reference>
<keyword evidence="2" id="KW-1185">Reference proteome</keyword>
<dbReference type="AlphaFoldDB" id="A0A4Q0VIS8"/>
<dbReference type="RefSeq" id="WP_129033055.1">
    <property type="nucleotide sequence ID" value="NZ_CP059603.1"/>
</dbReference>
<proteinExistence type="predicted"/>
<dbReference type="Proteomes" id="UP000290602">
    <property type="component" value="Unassembled WGS sequence"/>
</dbReference>
<dbReference type="OrthoDB" id="2300921at2"/>
<organism evidence="1 2">
    <name type="scientific">Levilactobacillus suantsaii</name>
    <dbReference type="NCBI Taxonomy" id="2292255"/>
    <lineage>
        <taxon>Bacteria</taxon>
        <taxon>Bacillati</taxon>
        <taxon>Bacillota</taxon>
        <taxon>Bacilli</taxon>
        <taxon>Lactobacillales</taxon>
        <taxon>Lactobacillaceae</taxon>
        <taxon>Levilactobacillus</taxon>
    </lineage>
</organism>
<gene>
    <name evidence="1" type="ORF">DXH47_09340</name>
</gene>
<protein>
    <recommendedName>
        <fullName evidence="3">DUF2634 domain-containing protein</fullName>
    </recommendedName>
</protein>
<accession>A0A4Q0VIS8</accession>
<sequence length="128" mass="13884">MSMDIATDETGDVIIDPETGDFVMVDDADQAVATNIALGTNEGELSWNPDFGLNHLHVIENLDDIPSLEAEIEDYLESQFDNFVSAEIKDIKRNGRTATVDLAVTYLDDSGEETTVTAGTEVDNIGTD</sequence>
<evidence type="ECO:0000313" key="1">
    <source>
        <dbReference type="EMBL" id="RXI77384.1"/>
    </source>
</evidence>
<dbReference type="EMBL" id="QXIL01000021">
    <property type="protein sequence ID" value="RXI77384.1"/>
    <property type="molecule type" value="Genomic_DNA"/>
</dbReference>
<comment type="caution">
    <text evidence="1">The sequence shown here is derived from an EMBL/GenBank/DDBJ whole genome shotgun (WGS) entry which is preliminary data.</text>
</comment>